<dbReference type="KEGG" id="ssl:SS1G_10569"/>
<dbReference type="InParanoid" id="A7EZ03"/>
<evidence type="ECO:0000313" key="1">
    <source>
        <dbReference type="EMBL" id="EDN94695.1"/>
    </source>
</evidence>
<dbReference type="GeneID" id="5484288"/>
<reference evidence="2" key="1">
    <citation type="journal article" date="2011" name="PLoS Genet.">
        <title>Genomic analysis of the necrotrophic fungal pathogens Sclerotinia sclerotiorum and Botrytis cinerea.</title>
        <authorList>
            <person name="Amselem J."/>
            <person name="Cuomo C.A."/>
            <person name="van Kan J.A."/>
            <person name="Viaud M."/>
            <person name="Benito E.P."/>
            <person name="Couloux A."/>
            <person name="Coutinho P.M."/>
            <person name="de Vries R.P."/>
            <person name="Dyer P.S."/>
            <person name="Fillinger S."/>
            <person name="Fournier E."/>
            <person name="Gout L."/>
            <person name="Hahn M."/>
            <person name="Kohn L."/>
            <person name="Lapalu N."/>
            <person name="Plummer K.M."/>
            <person name="Pradier J.M."/>
            <person name="Quevillon E."/>
            <person name="Sharon A."/>
            <person name="Simon A."/>
            <person name="ten Have A."/>
            <person name="Tudzynski B."/>
            <person name="Tudzynski P."/>
            <person name="Wincker P."/>
            <person name="Andrew M."/>
            <person name="Anthouard V."/>
            <person name="Beever R.E."/>
            <person name="Beffa R."/>
            <person name="Benoit I."/>
            <person name="Bouzid O."/>
            <person name="Brault B."/>
            <person name="Chen Z."/>
            <person name="Choquer M."/>
            <person name="Collemare J."/>
            <person name="Cotton P."/>
            <person name="Danchin E.G."/>
            <person name="Da Silva C."/>
            <person name="Gautier A."/>
            <person name="Giraud C."/>
            <person name="Giraud T."/>
            <person name="Gonzalez C."/>
            <person name="Grossetete S."/>
            <person name="Guldener U."/>
            <person name="Henrissat B."/>
            <person name="Howlett B.J."/>
            <person name="Kodira C."/>
            <person name="Kretschmer M."/>
            <person name="Lappartient A."/>
            <person name="Leroch M."/>
            <person name="Levis C."/>
            <person name="Mauceli E."/>
            <person name="Neuveglise C."/>
            <person name="Oeser B."/>
            <person name="Pearson M."/>
            <person name="Poulain J."/>
            <person name="Poussereau N."/>
            <person name="Quesneville H."/>
            <person name="Rascle C."/>
            <person name="Schumacher J."/>
            <person name="Segurens B."/>
            <person name="Sexton A."/>
            <person name="Silva E."/>
            <person name="Sirven C."/>
            <person name="Soanes D.M."/>
            <person name="Talbot N.J."/>
            <person name="Templeton M."/>
            <person name="Yandava C."/>
            <person name="Yarden O."/>
            <person name="Zeng Q."/>
            <person name="Rollins J.A."/>
            <person name="Lebrun M.H."/>
            <person name="Dickman M."/>
        </authorList>
    </citation>
    <scope>NUCLEOTIDE SEQUENCE [LARGE SCALE GENOMIC DNA]</scope>
    <source>
        <strain evidence="2">ATCC 18683 / 1980 / Ss-1</strain>
    </source>
</reference>
<proteinExistence type="predicted"/>
<organism evidence="1 2">
    <name type="scientific">Sclerotinia sclerotiorum (strain ATCC 18683 / 1980 / Ss-1)</name>
    <name type="common">White mold</name>
    <name type="synonym">Whetzelinia sclerotiorum</name>
    <dbReference type="NCBI Taxonomy" id="665079"/>
    <lineage>
        <taxon>Eukaryota</taxon>
        <taxon>Fungi</taxon>
        <taxon>Dikarya</taxon>
        <taxon>Ascomycota</taxon>
        <taxon>Pezizomycotina</taxon>
        <taxon>Leotiomycetes</taxon>
        <taxon>Helotiales</taxon>
        <taxon>Sclerotiniaceae</taxon>
        <taxon>Sclerotinia</taxon>
    </lineage>
</organism>
<dbReference type="Proteomes" id="UP000001312">
    <property type="component" value="Unassembled WGS sequence"/>
</dbReference>
<name>A7EZ03_SCLS1</name>
<dbReference type="RefSeq" id="XP_001588123.1">
    <property type="nucleotide sequence ID" value="XM_001588073.1"/>
</dbReference>
<accession>A7EZ03</accession>
<gene>
    <name evidence="1" type="ORF">SS1G_10569</name>
</gene>
<evidence type="ECO:0000313" key="2">
    <source>
        <dbReference type="Proteomes" id="UP000001312"/>
    </source>
</evidence>
<protein>
    <submittedName>
        <fullName evidence="1">Uncharacterized protein</fullName>
    </submittedName>
</protein>
<sequence>MRIRSHVRVQDLAQGLAANLQPDIPRVARRGFGVGSV</sequence>
<dbReference type="AlphaFoldDB" id="A7EZ03"/>
<dbReference type="EMBL" id="CH476636">
    <property type="protein sequence ID" value="EDN94695.1"/>
    <property type="molecule type" value="Genomic_DNA"/>
</dbReference>
<keyword evidence="2" id="KW-1185">Reference proteome</keyword>